<dbReference type="Gene3D" id="1.10.340.70">
    <property type="match status" value="1"/>
</dbReference>
<evidence type="ECO:0000259" key="2">
    <source>
        <dbReference type="Pfam" id="PF17921"/>
    </source>
</evidence>
<evidence type="ECO:0000256" key="1">
    <source>
        <dbReference type="SAM" id="SignalP"/>
    </source>
</evidence>
<accession>A0A9Q3HUL7</accession>
<comment type="caution">
    <text evidence="3">The sequence shown here is derived from an EMBL/GenBank/DDBJ whole genome shotgun (WGS) entry which is preliminary data.</text>
</comment>
<evidence type="ECO:0000313" key="4">
    <source>
        <dbReference type="Proteomes" id="UP000765509"/>
    </source>
</evidence>
<organism evidence="3 4">
    <name type="scientific">Austropuccinia psidii MF-1</name>
    <dbReference type="NCBI Taxonomy" id="1389203"/>
    <lineage>
        <taxon>Eukaryota</taxon>
        <taxon>Fungi</taxon>
        <taxon>Dikarya</taxon>
        <taxon>Basidiomycota</taxon>
        <taxon>Pucciniomycotina</taxon>
        <taxon>Pucciniomycetes</taxon>
        <taxon>Pucciniales</taxon>
        <taxon>Sphaerophragmiaceae</taxon>
        <taxon>Austropuccinia</taxon>
    </lineage>
</organism>
<name>A0A9Q3HUL7_9BASI</name>
<dbReference type="InterPro" id="IPR041588">
    <property type="entry name" value="Integrase_H2C2"/>
</dbReference>
<dbReference type="AlphaFoldDB" id="A0A9Q3HUL7"/>
<feature type="domain" description="Integrase zinc-binding" evidence="2">
    <location>
        <begin position="9"/>
        <end position="62"/>
    </location>
</feature>
<reference evidence="3" key="1">
    <citation type="submission" date="2021-03" db="EMBL/GenBank/DDBJ databases">
        <title>Draft genome sequence of rust myrtle Austropuccinia psidii MF-1, a brazilian biotype.</title>
        <authorList>
            <person name="Quecine M.C."/>
            <person name="Pachon D.M.R."/>
            <person name="Bonatelli M.L."/>
            <person name="Correr F.H."/>
            <person name="Franceschini L.M."/>
            <person name="Leite T.F."/>
            <person name="Margarido G.R.A."/>
            <person name="Almeida C.A."/>
            <person name="Ferrarezi J.A."/>
            <person name="Labate C.A."/>
        </authorList>
    </citation>
    <scope>NUCLEOTIDE SEQUENCE</scope>
    <source>
        <strain evidence="3">MF-1</strain>
    </source>
</reference>
<proteinExistence type="predicted"/>
<dbReference type="EMBL" id="AVOT02024385">
    <property type="protein sequence ID" value="MBW0515005.1"/>
    <property type="molecule type" value="Genomic_DNA"/>
</dbReference>
<protein>
    <recommendedName>
        <fullName evidence="2">Integrase zinc-binding domain-containing protein</fullName>
    </recommendedName>
</protein>
<gene>
    <name evidence="3" type="ORF">O181_054720</name>
</gene>
<keyword evidence="1" id="KW-0732">Signal</keyword>
<sequence>MVLFRRMLINIILLECHDNIYCGHISEERAEETIKTCAWWSSWRKYVIEHFNSCDTYQKANTAIGKRFSSMIHIQEPSTLLEVVQIYWVTAFPPGGEQCYNACLVIVDRYSKTPIFLPCHKYDTGMDTALLIWNRVISHTDLFKIPLVRENQNLHQPYGQIVPSFWVQNYHSQQLTIQKLMD</sequence>
<dbReference type="Proteomes" id="UP000765509">
    <property type="component" value="Unassembled WGS sequence"/>
</dbReference>
<evidence type="ECO:0000313" key="3">
    <source>
        <dbReference type="EMBL" id="MBW0515005.1"/>
    </source>
</evidence>
<feature type="signal peptide" evidence="1">
    <location>
        <begin position="1"/>
        <end position="22"/>
    </location>
</feature>
<dbReference type="Pfam" id="PF17921">
    <property type="entry name" value="Integrase_H2C2"/>
    <property type="match status" value="1"/>
</dbReference>
<feature type="chain" id="PRO_5040255424" description="Integrase zinc-binding domain-containing protein" evidence="1">
    <location>
        <begin position="23"/>
        <end position="182"/>
    </location>
</feature>
<keyword evidence="4" id="KW-1185">Reference proteome</keyword>
<dbReference type="OrthoDB" id="5592268at2759"/>